<keyword evidence="2" id="KW-0238">DNA-binding</keyword>
<name>A0A4R5DM69_9BACT</name>
<evidence type="ECO:0000259" key="4">
    <source>
        <dbReference type="PROSITE" id="PS01124"/>
    </source>
</evidence>
<dbReference type="InterPro" id="IPR018060">
    <property type="entry name" value="HTH_AraC"/>
</dbReference>
<evidence type="ECO:0000313" key="6">
    <source>
        <dbReference type="Proteomes" id="UP000294850"/>
    </source>
</evidence>
<dbReference type="PROSITE" id="PS00041">
    <property type="entry name" value="HTH_ARAC_FAMILY_1"/>
    <property type="match status" value="1"/>
</dbReference>
<dbReference type="SUPFAM" id="SSF46689">
    <property type="entry name" value="Homeodomain-like"/>
    <property type="match status" value="2"/>
</dbReference>
<protein>
    <submittedName>
        <fullName evidence="5">AraC family transcriptional regulator</fullName>
    </submittedName>
</protein>
<dbReference type="Proteomes" id="UP000294850">
    <property type="component" value="Unassembled WGS sequence"/>
</dbReference>
<reference evidence="5 6" key="1">
    <citation type="submission" date="2019-03" db="EMBL/GenBank/DDBJ databases">
        <title>Dyadobacter AR-3-6 sp. nov., isolated from arctic soil.</title>
        <authorList>
            <person name="Chaudhary D.K."/>
        </authorList>
    </citation>
    <scope>NUCLEOTIDE SEQUENCE [LARGE SCALE GENOMIC DNA]</scope>
    <source>
        <strain evidence="5 6">AR-3-6</strain>
    </source>
</reference>
<evidence type="ECO:0000256" key="3">
    <source>
        <dbReference type="ARBA" id="ARBA00023163"/>
    </source>
</evidence>
<evidence type="ECO:0000256" key="2">
    <source>
        <dbReference type="ARBA" id="ARBA00023125"/>
    </source>
</evidence>
<dbReference type="EMBL" id="SMFL01000004">
    <property type="protein sequence ID" value="TDE15219.1"/>
    <property type="molecule type" value="Genomic_DNA"/>
</dbReference>
<dbReference type="RefSeq" id="WP_131958482.1">
    <property type="nucleotide sequence ID" value="NZ_SMFL01000004.1"/>
</dbReference>
<dbReference type="AlphaFoldDB" id="A0A4R5DM69"/>
<dbReference type="GO" id="GO:0043565">
    <property type="term" value="F:sequence-specific DNA binding"/>
    <property type="evidence" value="ECO:0007669"/>
    <property type="project" value="InterPro"/>
</dbReference>
<keyword evidence="6" id="KW-1185">Reference proteome</keyword>
<feature type="domain" description="HTH araC/xylS-type" evidence="4">
    <location>
        <begin position="193"/>
        <end position="292"/>
    </location>
</feature>
<comment type="caution">
    <text evidence="5">The sequence shown here is derived from an EMBL/GenBank/DDBJ whole genome shotgun (WGS) entry which is preliminary data.</text>
</comment>
<dbReference type="GO" id="GO:0003700">
    <property type="term" value="F:DNA-binding transcription factor activity"/>
    <property type="evidence" value="ECO:0007669"/>
    <property type="project" value="InterPro"/>
</dbReference>
<dbReference type="Pfam" id="PF02311">
    <property type="entry name" value="AraC_binding"/>
    <property type="match status" value="1"/>
</dbReference>
<keyword evidence="3" id="KW-0804">Transcription</keyword>
<dbReference type="InterPro" id="IPR003313">
    <property type="entry name" value="AraC-bd"/>
</dbReference>
<accession>A0A4R5DM69</accession>
<dbReference type="Gene3D" id="1.10.10.60">
    <property type="entry name" value="Homeodomain-like"/>
    <property type="match status" value="2"/>
</dbReference>
<dbReference type="OrthoDB" id="1007602at2"/>
<proteinExistence type="predicted"/>
<dbReference type="InterPro" id="IPR037923">
    <property type="entry name" value="HTH-like"/>
</dbReference>
<dbReference type="InterPro" id="IPR014710">
    <property type="entry name" value="RmlC-like_jellyroll"/>
</dbReference>
<sequence length="305" mass="34466">MKAVGTDLERSIVNLKELGIQSAVLLGKYVYNGARSHLQTHAHEHIIEFVYCDNGAQVYEVNQQQYEVHGGDVFVTFPGEPHSSANHPEAKGAIYWLQIRIPESGAEFLGYAGLNAQAFLGKLLSLPCRHFKGNALIKNGFEQIFQLCQSPMSPYSVLSVHVQLARLLQCIIECAAAAAEVTGAAAGDDLRLERVKKYIDDHLKSDLSIQILADHHHISESHFKKWFKEHIGITPMDYIQRKRIEKAKKTLCEKTDRRIADIAFELNFSSSQYFTTVFKKYAGITPLEYKRLTLAERNFDSRLKS</sequence>
<dbReference type="SUPFAM" id="SSF51215">
    <property type="entry name" value="Regulatory protein AraC"/>
    <property type="match status" value="1"/>
</dbReference>
<evidence type="ECO:0000256" key="1">
    <source>
        <dbReference type="ARBA" id="ARBA00023015"/>
    </source>
</evidence>
<dbReference type="PANTHER" id="PTHR43280">
    <property type="entry name" value="ARAC-FAMILY TRANSCRIPTIONAL REGULATOR"/>
    <property type="match status" value="1"/>
</dbReference>
<dbReference type="PRINTS" id="PR00032">
    <property type="entry name" value="HTHARAC"/>
</dbReference>
<dbReference type="Gene3D" id="2.60.120.10">
    <property type="entry name" value="Jelly Rolls"/>
    <property type="match status" value="1"/>
</dbReference>
<dbReference type="InterPro" id="IPR009057">
    <property type="entry name" value="Homeodomain-like_sf"/>
</dbReference>
<dbReference type="PANTHER" id="PTHR43280:SF28">
    <property type="entry name" value="HTH-TYPE TRANSCRIPTIONAL ACTIVATOR RHAS"/>
    <property type="match status" value="1"/>
</dbReference>
<dbReference type="SMART" id="SM00342">
    <property type="entry name" value="HTH_ARAC"/>
    <property type="match status" value="1"/>
</dbReference>
<gene>
    <name evidence="5" type="ORF">E0F88_11890</name>
</gene>
<evidence type="ECO:0000313" key="5">
    <source>
        <dbReference type="EMBL" id="TDE15219.1"/>
    </source>
</evidence>
<dbReference type="InterPro" id="IPR020449">
    <property type="entry name" value="Tscrpt_reg_AraC-type_HTH"/>
</dbReference>
<keyword evidence="1" id="KW-0805">Transcription regulation</keyword>
<dbReference type="PROSITE" id="PS01124">
    <property type="entry name" value="HTH_ARAC_FAMILY_2"/>
    <property type="match status" value="1"/>
</dbReference>
<dbReference type="Pfam" id="PF12833">
    <property type="entry name" value="HTH_18"/>
    <property type="match status" value="1"/>
</dbReference>
<dbReference type="InterPro" id="IPR018062">
    <property type="entry name" value="HTH_AraC-typ_CS"/>
</dbReference>
<organism evidence="5 6">
    <name type="scientific">Dyadobacter psychrotolerans</name>
    <dbReference type="NCBI Taxonomy" id="2541721"/>
    <lineage>
        <taxon>Bacteria</taxon>
        <taxon>Pseudomonadati</taxon>
        <taxon>Bacteroidota</taxon>
        <taxon>Cytophagia</taxon>
        <taxon>Cytophagales</taxon>
        <taxon>Spirosomataceae</taxon>
        <taxon>Dyadobacter</taxon>
    </lineage>
</organism>